<dbReference type="InterPro" id="IPR000719">
    <property type="entry name" value="Prot_kinase_dom"/>
</dbReference>
<evidence type="ECO:0000259" key="13">
    <source>
        <dbReference type="PROSITE" id="PS50011"/>
    </source>
</evidence>
<dbReference type="SMART" id="SM00220">
    <property type="entry name" value="S_TKc"/>
    <property type="match status" value="1"/>
</dbReference>
<reference evidence="14 15" key="1">
    <citation type="journal article" date="2023" name="Elife">
        <title>Identification of key yeast species and microbe-microbe interactions impacting larval growth of Drosophila in the wild.</title>
        <authorList>
            <person name="Mure A."/>
            <person name="Sugiura Y."/>
            <person name="Maeda R."/>
            <person name="Honda K."/>
            <person name="Sakurai N."/>
            <person name="Takahashi Y."/>
            <person name="Watada M."/>
            <person name="Katoh T."/>
            <person name="Gotoh A."/>
            <person name="Gotoh Y."/>
            <person name="Taniguchi I."/>
            <person name="Nakamura K."/>
            <person name="Hayashi T."/>
            <person name="Katayama T."/>
            <person name="Uemura T."/>
            <person name="Hattori Y."/>
        </authorList>
    </citation>
    <scope>NUCLEOTIDE SEQUENCE [LARGE SCALE GENOMIC DNA]</scope>
    <source>
        <strain evidence="14 15">SB-73</strain>
    </source>
</reference>
<evidence type="ECO:0000256" key="4">
    <source>
        <dbReference type="ARBA" id="ARBA00022527"/>
    </source>
</evidence>
<evidence type="ECO:0000256" key="9">
    <source>
        <dbReference type="ARBA" id="ARBA00022840"/>
    </source>
</evidence>
<comment type="catalytic activity">
    <reaction evidence="11">
        <text>L-seryl-[protein] + ATP = O-phospho-L-seryl-[protein] + ADP + H(+)</text>
        <dbReference type="Rhea" id="RHEA:17989"/>
        <dbReference type="Rhea" id="RHEA-COMP:9863"/>
        <dbReference type="Rhea" id="RHEA-COMP:11604"/>
        <dbReference type="ChEBI" id="CHEBI:15378"/>
        <dbReference type="ChEBI" id="CHEBI:29999"/>
        <dbReference type="ChEBI" id="CHEBI:30616"/>
        <dbReference type="ChEBI" id="CHEBI:83421"/>
        <dbReference type="ChEBI" id="CHEBI:456216"/>
        <dbReference type="EC" id="2.7.11.1"/>
    </reaction>
</comment>
<gene>
    <name evidence="14" type="ORF">DASB73_006420</name>
</gene>
<dbReference type="GO" id="GO:0007015">
    <property type="term" value="P:actin filament organization"/>
    <property type="evidence" value="ECO:0007669"/>
    <property type="project" value="TreeGrafter"/>
</dbReference>
<keyword evidence="3" id="KW-0963">Cytoplasm</keyword>
<dbReference type="GO" id="GO:0005737">
    <property type="term" value="C:cytoplasm"/>
    <property type="evidence" value="ECO:0007669"/>
    <property type="project" value="UniProtKB-SubCell"/>
</dbReference>
<evidence type="ECO:0000256" key="12">
    <source>
        <dbReference type="SAM" id="MobiDB-lite"/>
    </source>
</evidence>
<evidence type="ECO:0000256" key="1">
    <source>
        <dbReference type="ARBA" id="ARBA00004496"/>
    </source>
</evidence>
<dbReference type="EC" id="2.7.11.1" evidence="2"/>
<sequence>MPTPPPTAYKPGTQLVVGSHDAEIVKFIGEGGFAHVYTVKVTPPIPGHDLCCLKRVQVPNKAYLNILRAEVGAMQRLKGCSNVVQYIDSHAERMHQSDAQGQYEVFLLMEFCEGGGLIEFMNSRLRDMLREHEILKIMYDITLGLAHMHYLQPPLLHRDLKIENVLITGDGTFKLCDFGSVSPVLRPPKTPQEFKILDDDIQHHTTVQYRSPEMLDITQNHPIDEKSDIWALGIFLYKLCFYTTPFEFQGQTYEQFKQLVLGGVFNIPQRPAYSERLKNMIRVLLQTDPRLRPNVYQVMQEICSMRHVECPLTDIYQIQRPVRPQPQVQPLQLPVQVSAVPGVAQASSQAPSQAPSQTVSQVSSSGSLAGLVPQMQLPNISVSQIPNMGNMPNMPQVSQASQVPGSGSTQQIPSQYSLHAHYPAVLTISPVESPLQQPVSPGADDIALRYPSLEDLDKISPLISLDSAKVLTPARPKPEASSISRSKSDAGIRRTRPAQDYPMPQRPHPSSKQETKVPENLENKATVQPSARPPIQANQANQSMPADANISELSDSEEDGESDENTTRLLDTQNDQLKKILTGISNRTSTVVLDDEDGSRNLSSVEFLKALDTGGGGHKRSKSRSVARKPSYSRYYNKYSQGEADLGSSDDEEVLAMQKNFDADAHSSSAPTSPRLKPTKPAKPSKLTKPTKPSNPLKPLKPLKPIKPPRPSSETSSKPALVDINDSTHESGHGDRYANIRRKSSDASRFDIQHELEFDTRLGKKPKPKLKSSSKPRRSSGGGDYDYLEYSDDDAYKESSEYKQYTDYSHLKDDLKEHKHKKTQSKTKLTSMPPPKPAKPASLKPTLSFTKDSIEAKDQSSRFNTDALAAAAAKKPVPIHQPKPVRPSASTSTKVDTYYSPSTRFAKPDYIAPKPRFIPERPKSAILMSKEQHIHPYDRVLRTRLTGSDDESMHGSTHGVDGDSETVSLASDETLSANSTGDFRPSNSVQQRVYHFLNLQNRQRPPRRTATGYGRYTDEYEQSDRDNHDELDDRSDEMRSRVNTLRL</sequence>
<feature type="region of interest" description="Disordered" evidence="12">
    <location>
        <begin position="872"/>
        <end position="900"/>
    </location>
</feature>
<dbReference type="GO" id="GO:0005524">
    <property type="term" value="F:ATP binding"/>
    <property type="evidence" value="ECO:0007669"/>
    <property type="project" value="UniProtKB-KW"/>
</dbReference>
<comment type="subcellular location">
    <subcellularLocation>
        <location evidence="1">Cytoplasm</location>
    </subcellularLocation>
</comment>
<evidence type="ECO:0000256" key="5">
    <source>
        <dbReference type="ARBA" id="ARBA00022553"/>
    </source>
</evidence>
<keyword evidence="15" id="KW-1185">Reference proteome</keyword>
<dbReference type="AlphaFoldDB" id="A0AAV5RGL6"/>
<feature type="region of interest" description="Disordered" evidence="12">
    <location>
        <begin position="473"/>
        <end position="565"/>
    </location>
</feature>
<feature type="compositionally biased region" description="Basic and acidic residues" evidence="12">
    <location>
        <begin position="511"/>
        <end position="522"/>
    </location>
</feature>
<feature type="domain" description="Protein kinase" evidence="13">
    <location>
        <begin position="22"/>
        <end position="310"/>
    </location>
</feature>
<proteinExistence type="predicted"/>
<evidence type="ECO:0000256" key="3">
    <source>
        <dbReference type="ARBA" id="ARBA00022490"/>
    </source>
</evidence>
<evidence type="ECO:0000256" key="2">
    <source>
        <dbReference type="ARBA" id="ARBA00012513"/>
    </source>
</evidence>
<evidence type="ECO:0000313" key="14">
    <source>
        <dbReference type="EMBL" id="GMM49684.1"/>
    </source>
</evidence>
<dbReference type="GO" id="GO:0000147">
    <property type="term" value="P:actin cortical patch assembly"/>
    <property type="evidence" value="ECO:0007669"/>
    <property type="project" value="TreeGrafter"/>
</dbReference>
<keyword evidence="5" id="KW-0597">Phosphoprotein</keyword>
<evidence type="ECO:0000313" key="15">
    <source>
        <dbReference type="Proteomes" id="UP001362899"/>
    </source>
</evidence>
<evidence type="ECO:0000256" key="7">
    <source>
        <dbReference type="ARBA" id="ARBA00022741"/>
    </source>
</evidence>
<keyword evidence="4 14" id="KW-0723">Serine/threonine-protein kinase</keyword>
<dbReference type="SUPFAM" id="SSF56112">
    <property type="entry name" value="Protein kinase-like (PK-like)"/>
    <property type="match status" value="1"/>
</dbReference>
<dbReference type="InterPro" id="IPR018247">
    <property type="entry name" value="EF_Hand_1_Ca_BS"/>
</dbReference>
<dbReference type="PANTHER" id="PTHR22967:SF57">
    <property type="entry name" value="AUXILIN, ISOFORM A-RELATED"/>
    <property type="match status" value="1"/>
</dbReference>
<dbReference type="GO" id="GO:0004674">
    <property type="term" value="F:protein serine/threonine kinase activity"/>
    <property type="evidence" value="ECO:0007669"/>
    <property type="project" value="UniProtKB-KW"/>
</dbReference>
<feature type="compositionally biased region" description="Basic and acidic residues" evidence="12">
    <location>
        <begin position="1016"/>
        <end position="1028"/>
    </location>
</feature>
<comment type="catalytic activity">
    <reaction evidence="10">
        <text>L-threonyl-[protein] + ATP = O-phospho-L-threonyl-[protein] + ADP + H(+)</text>
        <dbReference type="Rhea" id="RHEA:46608"/>
        <dbReference type="Rhea" id="RHEA-COMP:11060"/>
        <dbReference type="Rhea" id="RHEA-COMP:11605"/>
        <dbReference type="ChEBI" id="CHEBI:15378"/>
        <dbReference type="ChEBI" id="CHEBI:30013"/>
        <dbReference type="ChEBI" id="CHEBI:30616"/>
        <dbReference type="ChEBI" id="CHEBI:61977"/>
        <dbReference type="ChEBI" id="CHEBI:456216"/>
        <dbReference type="EC" id="2.7.11.1"/>
    </reaction>
</comment>
<dbReference type="PANTHER" id="PTHR22967">
    <property type="entry name" value="SERINE/THREONINE PROTEIN KINASE"/>
    <property type="match status" value="1"/>
</dbReference>
<accession>A0AAV5RGL6</accession>
<feature type="compositionally biased region" description="Basic and acidic residues" evidence="12">
    <location>
        <begin position="726"/>
        <end position="762"/>
    </location>
</feature>
<feature type="region of interest" description="Disordered" evidence="12">
    <location>
        <begin position="382"/>
        <end position="412"/>
    </location>
</feature>
<feature type="compositionally biased region" description="Polar residues" evidence="12">
    <location>
        <begin position="888"/>
        <end position="900"/>
    </location>
</feature>
<feature type="region of interest" description="Disordered" evidence="12">
    <location>
        <begin position="641"/>
        <end position="790"/>
    </location>
</feature>
<evidence type="ECO:0000256" key="8">
    <source>
        <dbReference type="ARBA" id="ARBA00022777"/>
    </source>
</evidence>
<dbReference type="Gene3D" id="1.10.510.10">
    <property type="entry name" value="Transferase(Phosphotransferase) domain 1"/>
    <property type="match status" value="1"/>
</dbReference>
<keyword evidence="6" id="KW-0808">Transferase</keyword>
<keyword evidence="8 14" id="KW-0418">Kinase</keyword>
<evidence type="ECO:0000256" key="11">
    <source>
        <dbReference type="ARBA" id="ARBA00048679"/>
    </source>
</evidence>
<feature type="region of interest" description="Disordered" evidence="12">
    <location>
        <begin position="807"/>
        <end position="847"/>
    </location>
</feature>
<dbReference type="FunFam" id="1.10.510.10:FF:000441">
    <property type="entry name" value="Serine/threonine protein kinase"/>
    <property type="match status" value="1"/>
</dbReference>
<feature type="compositionally biased region" description="Basic residues" evidence="12">
    <location>
        <begin position="763"/>
        <end position="778"/>
    </location>
</feature>
<dbReference type="Pfam" id="PF00069">
    <property type="entry name" value="Pkinase"/>
    <property type="match status" value="1"/>
</dbReference>
<protein>
    <recommendedName>
        <fullName evidence="2">non-specific serine/threonine protein kinase</fullName>
        <ecNumber evidence="2">2.7.11.1</ecNumber>
    </recommendedName>
</protein>
<feature type="compositionally biased region" description="Acidic residues" evidence="12">
    <location>
        <begin position="554"/>
        <end position="564"/>
    </location>
</feature>
<name>A0AAV5RGL6_STABA</name>
<dbReference type="PROSITE" id="PS00018">
    <property type="entry name" value="EF_HAND_1"/>
    <property type="match status" value="1"/>
</dbReference>
<organism evidence="14 15">
    <name type="scientific">Starmerella bacillaris</name>
    <name type="common">Yeast</name>
    <name type="synonym">Candida zemplinina</name>
    <dbReference type="NCBI Taxonomy" id="1247836"/>
    <lineage>
        <taxon>Eukaryota</taxon>
        <taxon>Fungi</taxon>
        <taxon>Dikarya</taxon>
        <taxon>Ascomycota</taxon>
        <taxon>Saccharomycotina</taxon>
        <taxon>Dipodascomycetes</taxon>
        <taxon>Dipodascales</taxon>
        <taxon>Trichomonascaceae</taxon>
        <taxon>Starmerella</taxon>
    </lineage>
</organism>
<evidence type="ECO:0000256" key="6">
    <source>
        <dbReference type="ARBA" id="ARBA00022679"/>
    </source>
</evidence>
<dbReference type="InterPro" id="IPR011009">
    <property type="entry name" value="Kinase-like_dom_sf"/>
</dbReference>
<dbReference type="PROSITE" id="PS50011">
    <property type="entry name" value="PROTEIN_KINASE_DOM"/>
    <property type="match status" value="1"/>
</dbReference>
<dbReference type="PROSITE" id="PS00108">
    <property type="entry name" value="PROTEIN_KINASE_ST"/>
    <property type="match status" value="1"/>
</dbReference>
<comment type="caution">
    <text evidence="14">The sequence shown here is derived from an EMBL/GenBank/DDBJ whole genome shotgun (WGS) entry which is preliminary data.</text>
</comment>
<keyword evidence="9" id="KW-0067">ATP-binding</keyword>
<dbReference type="InterPro" id="IPR008271">
    <property type="entry name" value="Ser/Thr_kinase_AS"/>
</dbReference>
<feature type="compositionally biased region" description="Low complexity" evidence="12">
    <location>
        <begin position="682"/>
        <end position="700"/>
    </location>
</feature>
<feature type="compositionally biased region" description="Polar residues" evidence="12">
    <location>
        <begin position="393"/>
        <end position="412"/>
    </location>
</feature>
<dbReference type="EMBL" id="BTGC01000003">
    <property type="protein sequence ID" value="GMM49684.1"/>
    <property type="molecule type" value="Genomic_DNA"/>
</dbReference>
<feature type="region of interest" description="Disordered" evidence="12">
    <location>
        <begin position="997"/>
        <end position="1047"/>
    </location>
</feature>
<dbReference type="Proteomes" id="UP001362899">
    <property type="component" value="Unassembled WGS sequence"/>
</dbReference>
<evidence type="ECO:0000256" key="10">
    <source>
        <dbReference type="ARBA" id="ARBA00047899"/>
    </source>
</evidence>
<feature type="region of interest" description="Disordered" evidence="12">
    <location>
        <begin position="946"/>
        <end position="965"/>
    </location>
</feature>
<keyword evidence="7" id="KW-0547">Nucleotide-binding</keyword>